<dbReference type="InterPro" id="IPR010281">
    <property type="entry name" value="DUF885"/>
</dbReference>
<gene>
    <name evidence="2" type="ORF">DXH95_00330</name>
</gene>
<reference evidence="3" key="1">
    <citation type="submission" date="2018-08" db="EMBL/GenBank/DDBJ databases">
        <authorList>
            <person name="Kim S.-J."/>
            <person name="Jung G.-Y."/>
        </authorList>
    </citation>
    <scope>NUCLEOTIDE SEQUENCE [LARGE SCALE GENOMIC DNA]</scope>
    <source>
        <strain evidence="3">GY_G</strain>
    </source>
</reference>
<dbReference type="OrthoDB" id="9763405at2"/>
<dbReference type="PANTHER" id="PTHR33361">
    <property type="entry name" value="GLR0591 PROTEIN"/>
    <property type="match status" value="1"/>
</dbReference>
<sequence length="612" mass="67992">MRVTRTALSVFAIAVASLGVSAPSVAQTTPATQAAETNQNAAIMAFFDEVDAEQLSRSPLGKSYRGIKDSDYGRWDDGSEAAETRDIEADRSALKEMRARFDPAKLSLENQLSFRLFEKRAARSEAAYKYRDYGYVFDQMNGAQSQIPAFLINIHRIDSKSDARAYINRLYGIGPALNEAIGQARSRAAEGIMPPKWVYPYVISDARNVITGAPFGDGPDAPLFADFKGKVTKLTISQTEKDLLIADAAQALKTSVKPTYEALITEMTAQEKVAGTDDGIWRFKDGAGYYAQLLANYTTTDMTPDQIHELGLAQVARIHKEMQVVQKKMGVKGDLKAFFNYMRTEPKFYAPDGEEGRALYLAETQKAYDAIKPLLPKWFGVLPQAPLVVKPVEAFREKSAGKAFYQRPSPDGSRPGTYYANLYKMSDMPLTEVEALFYHEGVPGHHLQLAIQTELKDVPAFRKFGGVTAYSEGWGLYSEKLAKDMGLYTDPARDFGRLQLELHRAIRLVVDSGLHHKRWTREQAIKYVEDNSADAPGGIVKAIERYIIYPGQATAYMVGRLKISELRDKAQKALGKKFDVSGFHDTVLKSGPVPLDVLEEQVDAWIASQKKA</sequence>
<keyword evidence="3" id="KW-1185">Reference proteome</keyword>
<protein>
    <submittedName>
        <fullName evidence="2">DUF885 domain-containing protein</fullName>
    </submittedName>
</protein>
<evidence type="ECO:0000256" key="1">
    <source>
        <dbReference type="SAM" id="SignalP"/>
    </source>
</evidence>
<comment type="caution">
    <text evidence="2">The sequence shown here is derived from an EMBL/GenBank/DDBJ whole genome shotgun (WGS) entry which is preliminary data.</text>
</comment>
<feature type="chain" id="PRO_5016868684" evidence="1">
    <location>
        <begin position="27"/>
        <end position="612"/>
    </location>
</feature>
<dbReference type="EMBL" id="QRGP01000001">
    <property type="protein sequence ID" value="RDV05942.1"/>
    <property type="molecule type" value="Genomic_DNA"/>
</dbReference>
<keyword evidence="1" id="KW-0732">Signal</keyword>
<accession>A0A371BEB7</accession>
<dbReference type="AlphaFoldDB" id="A0A371BEB7"/>
<proteinExistence type="predicted"/>
<feature type="signal peptide" evidence="1">
    <location>
        <begin position="1"/>
        <end position="26"/>
    </location>
</feature>
<dbReference type="RefSeq" id="WP_115547502.1">
    <property type="nucleotide sequence ID" value="NZ_QRGP01000001.1"/>
</dbReference>
<dbReference type="PANTHER" id="PTHR33361:SF16">
    <property type="entry name" value="DUF885 DOMAIN-CONTAINING PROTEIN"/>
    <property type="match status" value="1"/>
</dbReference>
<name>A0A371BEB7_9SPHN</name>
<evidence type="ECO:0000313" key="3">
    <source>
        <dbReference type="Proteomes" id="UP000263833"/>
    </source>
</evidence>
<evidence type="ECO:0000313" key="2">
    <source>
        <dbReference type="EMBL" id="RDV05942.1"/>
    </source>
</evidence>
<dbReference type="Proteomes" id="UP000263833">
    <property type="component" value="Unassembled WGS sequence"/>
</dbReference>
<dbReference type="Pfam" id="PF05960">
    <property type="entry name" value="DUF885"/>
    <property type="match status" value="1"/>
</dbReference>
<organism evidence="2 3">
    <name type="scientific">Sphingorhabdus pulchriflava</name>
    <dbReference type="NCBI Taxonomy" id="2292257"/>
    <lineage>
        <taxon>Bacteria</taxon>
        <taxon>Pseudomonadati</taxon>
        <taxon>Pseudomonadota</taxon>
        <taxon>Alphaproteobacteria</taxon>
        <taxon>Sphingomonadales</taxon>
        <taxon>Sphingomonadaceae</taxon>
        <taxon>Sphingorhabdus</taxon>
    </lineage>
</organism>